<dbReference type="GO" id="GO:0005829">
    <property type="term" value="C:cytosol"/>
    <property type="evidence" value="ECO:0007669"/>
    <property type="project" value="TreeGrafter"/>
</dbReference>
<dbReference type="PANTHER" id="PTHR31689">
    <property type="entry name" value="DIAMINOPIMELATE EPIMERASE, CHLOROPLASTIC"/>
    <property type="match status" value="1"/>
</dbReference>
<dbReference type="RefSeq" id="WP_046328345.1">
    <property type="nucleotide sequence ID" value="NZ_CAUPIC010000001.1"/>
</dbReference>
<dbReference type="KEGG" id="sns:VC03_01450"/>
<evidence type="ECO:0000256" key="2">
    <source>
        <dbReference type="ARBA" id="ARBA00010219"/>
    </source>
</evidence>
<dbReference type="InterPro" id="IPR018510">
    <property type="entry name" value="DAP_epimerase_AS"/>
</dbReference>
<keyword evidence="6 8" id="KW-0413">Isomerase</keyword>
<name>A0A0E3UTL3_9FUSO</name>
<dbReference type="HAMAP" id="MF_00197">
    <property type="entry name" value="DAP_epimerase"/>
    <property type="match status" value="1"/>
</dbReference>
<dbReference type="EC" id="5.1.1.7" evidence="3 8"/>
<comment type="subunit">
    <text evidence="8">Homodimer.</text>
</comment>
<dbReference type="InterPro" id="IPR001653">
    <property type="entry name" value="DAP_epimerase_DapF"/>
</dbReference>
<feature type="active site" description="Proton acceptor" evidence="8">
    <location>
        <position position="180"/>
    </location>
</feature>
<dbReference type="SUPFAM" id="SSF54506">
    <property type="entry name" value="Diaminopimelate epimerase-like"/>
    <property type="match status" value="2"/>
</dbReference>
<comment type="function">
    <text evidence="8">Catalyzes the stereoinversion of LL-2,6-diaminopimelate (L,L-DAP) to meso-diaminopimelate (meso-DAP), a precursor of L-lysine and an essential component of the bacterial peptidoglycan.</text>
</comment>
<feature type="active site" description="Proton donor" evidence="8">
    <location>
        <position position="65"/>
    </location>
</feature>
<comment type="subcellular location">
    <subcellularLocation>
        <location evidence="8">Cytoplasm</location>
    </subcellularLocation>
</comment>
<comment type="pathway">
    <text evidence="1 8">Amino-acid biosynthesis; L-lysine biosynthesis via DAP pathway; DL-2,6-diaminopimelate from LL-2,6-diaminopimelate: step 1/1.</text>
</comment>
<evidence type="ECO:0000313" key="10">
    <source>
        <dbReference type="EMBL" id="AKC95239.1"/>
    </source>
</evidence>
<accession>A0A0E3UTL3</accession>
<feature type="active site" evidence="9">
    <location>
        <position position="65"/>
    </location>
</feature>
<feature type="binding site" evidence="8">
    <location>
        <position position="56"/>
    </location>
    <ligand>
        <name>substrate</name>
    </ligand>
</feature>
<dbReference type="AlphaFoldDB" id="A0A0E3UTL3"/>
<organism evidence="10 11">
    <name type="scientific">Sneathia vaginalis</name>
    <dbReference type="NCBI Taxonomy" id="187101"/>
    <lineage>
        <taxon>Bacteria</taxon>
        <taxon>Fusobacteriati</taxon>
        <taxon>Fusobacteriota</taxon>
        <taxon>Fusobacteriia</taxon>
        <taxon>Fusobacteriales</taxon>
        <taxon>Leptotrichiaceae</taxon>
        <taxon>Sneathia</taxon>
    </lineage>
</organism>
<evidence type="ECO:0000313" key="11">
    <source>
        <dbReference type="Proteomes" id="UP000033103"/>
    </source>
</evidence>
<comment type="caution">
    <text evidence="8">Lacks conserved residue(s) required for the propagation of feature annotation.</text>
</comment>
<dbReference type="PROSITE" id="PS01326">
    <property type="entry name" value="DAP_EPIMERASE"/>
    <property type="match status" value="1"/>
</dbReference>
<evidence type="ECO:0000256" key="9">
    <source>
        <dbReference type="PROSITE-ProRule" id="PRU10125"/>
    </source>
</evidence>
<dbReference type="PATRIC" id="fig|1069640.6.peg.277"/>
<protein>
    <recommendedName>
        <fullName evidence="3 8">Diaminopimelate epimerase</fullName>
        <shortName evidence="8">DAP epimerase</shortName>
        <ecNumber evidence="3 8">5.1.1.7</ecNumber>
    </recommendedName>
    <alternativeName>
        <fullName evidence="8">PLP-independent amino acid racemase</fullName>
    </alternativeName>
</protein>
<gene>
    <name evidence="8" type="primary">dapF</name>
    <name evidence="10" type="ORF">VC03_01450</name>
</gene>
<evidence type="ECO:0000256" key="5">
    <source>
        <dbReference type="ARBA" id="ARBA00023154"/>
    </source>
</evidence>
<dbReference type="Gene3D" id="3.10.310.10">
    <property type="entry name" value="Diaminopimelate Epimerase, Chain A, domain 1"/>
    <property type="match status" value="2"/>
</dbReference>
<evidence type="ECO:0000256" key="6">
    <source>
        <dbReference type="ARBA" id="ARBA00023235"/>
    </source>
</evidence>
<feature type="site" description="Could be important to modulate the pK values of the two catalytic cysteine residues" evidence="8">
    <location>
        <position position="171"/>
    </location>
</feature>
<keyword evidence="4 8" id="KW-0028">Amino-acid biosynthesis</keyword>
<dbReference type="STRING" id="187101.VC03_01450"/>
<dbReference type="Pfam" id="PF01678">
    <property type="entry name" value="DAP_epimerase"/>
    <property type="match status" value="2"/>
</dbReference>
<feature type="binding site" evidence="8">
    <location>
        <begin position="171"/>
        <end position="172"/>
    </location>
    <ligand>
        <name>substrate</name>
    </ligand>
</feature>
<feature type="site" description="Could be important to modulate the pK values of the two catalytic cysteine residues" evidence="8">
    <location>
        <position position="127"/>
    </location>
</feature>
<dbReference type="EMBL" id="CP011280">
    <property type="protein sequence ID" value="AKC95239.1"/>
    <property type="molecule type" value="Genomic_DNA"/>
</dbReference>
<keyword evidence="11" id="KW-1185">Reference proteome</keyword>
<keyword evidence="8" id="KW-0963">Cytoplasm</keyword>
<dbReference type="GO" id="GO:0009089">
    <property type="term" value="P:lysine biosynthetic process via diaminopimelate"/>
    <property type="evidence" value="ECO:0007669"/>
    <property type="project" value="UniProtKB-UniRule"/>
</dbReference>
<dbReference type="OrthoDB" id="9805408at2"/>
<dbReference type="GO" id="GO:0008837">
    <property type="term" value="F:diaminopimelate epimerase activity"/>
    <property type="evidence" value="ECO:0007669"/>
    <property type="project" value="UniProtKB-UniRule"/>
</dbReference>
<proteinExistence type="inferred from homology"/>
<evidence type="ECO:0000256" key="3">
    <source>
        <dbReference type="ARBA" id="ARBA00013080"/>
    </source>
</evidence>
<evidence type="ECO:0000256" key="7">
    <source>
        <dbReference type="ARBA" id="ARBA00051712"/>
    </source>
</evidence>
<dbReference type="HOGENOM" id="CLU_053306_3_0_0"/>
<keyword evidence="5 8" id="KW-0457">Lysine biosynthesis</keyword>
<feature type="binding site" evidence="8">
    <location>
        <begin position="181"/>
        <end position="182"/>
    </location>
    <ligand>
        <name>substrate</name>
    </ligand>
</feature>
<evidence type="ECO:0000256" key="8">
    <source>
        <dbReference type="HAMAP-Rule" id="MF_00197"/>
    </source>
</evidence>
<comment type="similarity">
    <text evidence="2 8">Belongs to the diaminopimelate epimerase family.</text>
</comment>
<dbReference type="Proteomes" id="UP000033103">
    <property type="component" value="Chromosome"/>
</dbReference>
<evidence type="ECO:0000256" key="4">
    <source>
        <dbReference type="ARBA" id="ARBA00022605"/>
    </source>
</evidence>
<reference evidence="10 11" key="1">
    <citation type="journal article" date="2012" name="BMC Genomics">
        <title>Genomic sequence analysis and characterization of Sneathia amnii sp. nov.</title>
        <authorList>
            <consortium name="Vaginal Microbiome Consortium (additional members)"/>
            <person name="Harwich M.D.Jr."/>
            <person name="Serrano M.G."/>
            <person name="Fettweis J.M."/>
            <person name="Alves J.M."/>
            <person name="Reimers M.A."/>
            <person name="Buck G.A."/>
            <person name="Jefferson K.K."/>
        </authorList>
    </citation>
    <scope>NUCLEOTIDE SEQUENCE [LARGE SCALE GENOMIC DNA]</scope>
    <source>
        <strain evidence="10 11">SN35</strain>
    </source>
</reference>
<dbReference type="NCBIfam" id="TIGR00652">
    <property type="entry name" value="DapF"/>
    <property type="match status" value="1"/>
</dbReference>
<sequence>MRFTKYQGLGNDFLIVDEELDEKTIIFLCDRHFGVGADGVIIQEFKDNVPFMKFFNQDGSRAKMCGNGIRCYADYLYHKNLDYTTIDTLAGLKKVEKVGSEYKVFMGKAENLEIKDGYYNIFTGTNHLVIISNKGIEYLKEIGPKLQKKYDTNVNLVNVLDRENIDIYTYERGVGITLACGTGACASAYVANKLNLVDKNVNVHLLGGDLKIFLTDEGIYMQGSAKKVFEGEIK</sequence>
<dbReference type="PANTHER" id="PTHR31689:SF0">
    <property type="entry name" value="DIAMINOPIMELATE EPIMERASE"/>
    <property type="match status" value="1"/>
</dbReference>
<feature type="binding site" evidence="8">
    <location>
        <position position="153"/>
    </location>
    <ligand>
        <name>substrate</name>
    </ligand>
</feature>
<feature type="binding site" evidence="8">
    <location>
        <begin position="66"/>
        <end position="67"/>
    </location>
    <ligand>
        <name>substrate</name>
    </ligand>
</feature>
<dbReference type="UniPathway" id="UPA00034">
    <property type="reaction ID" value="UER00025"/>
</dbReference>
<feature type="binding site" evidence="8">
    <location>
        <position position="11"/>
    </location>
    <ligand>
        <name>substrate</name>
    </ligand>
</feature>
<evidence type="ECO:0000256" key="1">
    <source>
        <dbReference type="ARBA" id="ARBA00005196"/>
    </source>
</evidence>
<comment type="catalytic activity">
    <reaction evidence="7 8">
        <text>(2S,6S)-2,6-diaminopimelate = meso-2,6-diaminopimelate</text>
        <dbReference type="Rhea" id="RHEA:15393"/>
        <dbReference type="ChEBI" id="CHEBI:57609"/>
        <dbReference type="ChEBI" id="CHEBI:57791"/>
        <dbReference type="EC" id="5.1.1.7"/>
    </reaction>
</comment>